<evidence type="ECO:0000256" key="4">
    <source>
        <dbReference type="RuleBase" id="RU364072"/>
    </source>
</evidence>
<evidence type="ECO:0000256" key="1">
    <source>
        <dbReference type="ARBA" id="ARBA00003761"/>
    </source>
</evidence>
<organism evidence="6 7">
    <name type="scientific">Desulfurobacterium indicum</name>
    <dbReference type="NCBI Taxonomy" id="1914305"/>
    <lineage>
        <taxon>Bacteria</taxon>
        <taxon>Pseudomonadati</taxon>
        <taxon>Aquificota</taxon>
        <taxon>Aquificia</taxon>
        <taxon>Desulfurobacteriales</taxon>
        <taxon>Desulfurobacteriaceae</taxon>
        <taxon>Desulfurobacterium</taxon>
    </lineage>
</organism>
<keyword evidence="3 4" id="KW-0092">Biotin</keyword>
<dbReference type="InterPro" id="IPR001249">
    <property type="entry name" value="AcCoA_biotinCC"/>
</dbReference>
<name>A0A1R1MNN8_9BACT</name>
<dbReference type="OrthoDB" id="9811735at2"/>
<keyword evidence="4" id="KW-0276">Fatty acid metabolism</keyword>
<dbReference type="GO" id="GO:0009317">
    <property type="term" value="C:acetyl-CoA carboxylase complex"/>
    <property type="evidence" value="ECO:0007669"/>
    <property type="project" value="InterPro"/>
</dbReference>
<dbReference type="UniPathway" id="UPA00094"/>
<proteinExistence type="predicted"/>
<dbReference type="Gene3D" id="2.40.50.100">
    <property type="match status" value="1"/>
</dbReference>
<dbReference type="Proteomes" id="UP000187408">
    <property type="component" value="Unassembled WGS sequence"/>
</dbReference>
<evidence type="ECO:0000256" key="3">
    <source>
        <dbReference type="ARBA" id="ARBA00023267"/>
    </source>
</evidence>
<evidence type="ECO:0000259" key="5">
    <source>
        <dbReference type="PROSITE" id="PS50968"/>
    </source>
</evidence>
<dbReference type="CDD" id="cd06850">
    <property type="entry name" value="biotinyl_domain"/>
    <property type="match status" value="1"/>
</dbReference>
<protein>
    <recommendedName>
        <fullName evidence="2 4">Biotin carboxyl carrier protein of acetyl-CoA carboxylase</fullName>
    </recommendedName>
</protein>
<dbReference type="RefSeq" id="WP_076712137.1">
    <property type="nucleotide sequence ID" value="NZ_MOEN01000001.1"/>
</dbReference>
<dbReference type="GO" id="GO:0006633">
    <property type="term" value="P:fatty acid biosynthetic process"/>
    <property type="evidence" value="ECO:0007669"/>
    <property type="project" value="UniProtKB-UniPathway"/>
</dbReference>
<dbReference type="FunFam" id="2.40.50.100:FF:000003">
    <property type="entry name" value="Acetyl-CoA carboxylase biotin carboxyl carrier protein"/>
    <property type="match status" value="1"/>
</dbReference>
<dbReference type="SUPFAM" id="SSF51230">
    <property type="entry name" value="Single hybrid motif"/>
    <property type="match status" value="1"/>
</dbReference>
<keyword evidence="4" id="KW-0444">Lipid biosynthesis</keyword>
<dbReference type="NCBIfam" id="TIGR00531">
    <property type="entry name" value="BCCP"/>
    <property type="match status" value="1"/>
</dbReference>
<evidence type="ECO:0000313" key="7">
    <source>
        <dbReference type="Proteomes" id="UP000187408"/>
    </source>
</evidence>
<dbReference type="InterPro" id="IPR050709">
    <property type="entry name" value="Biotin_Carboxyl_Carrier/Decarb"/>
</dbReference>
<gene>
    <name evidence="6" type="ORF">BLW93_00435</name>
</gene>
<reference evidence="6 7" key="1">
    <citation type="submission" date="2016-10" db="EMBL/GenBank/DDBJ databases">
        <title>Genome sequence of a sulfur-reducing bacterium Desulfurobacterium indicum K6013.</title>
        <authorList>
            <person name="Cao J."/>
            <person name="Shao Z."/>
            <person name="Alain K."/>
            <person name="Jebbar M."/>
        </authorList>
    </citation>
    <scope>NUCLEOTIDE SEQUENCE [LARGE SCALE GENOMIC DNA]</scope>
    <source>
        <strain evidence="6 7">K6013</strain>
    </source>
</reference>
<comment type="function">
    <text evidence="1 4">This protein is a component of the acetyl coenzyme A carboxylase complex; first, biotin carboxylase catalyzes the carboxylation of the carrier protein and then the transcarboxylase transfers the carboxyl group to form malonyl-CoA.</text>
</comment>
<comment type="pathway">
    <text evidence="4">Lipid metabolism; fatty acid biosynthesis.</text>
</comment>
<dbReference type="EMBL" id="MOEN01000001">
    <property type="protein sequence ID" value="OMH41387.1"/>
    <property type="molecule type" value="Genomic_DNA"/>
</dbReference>
<keyword evidence="4" id="KW-0275">Fatty acid biosynthesis</keyword>
<dbReference type="AlphaFoldDB" id="A0A1R1MNN8"/>
<dbReference type="Pfam" id="PF00364">
    <property type="entry name" value="Biotin_lipoyl"/>
    <property type="match status" value="1"/>
</dbReference>
<dbReference type="PRINTS" id="PR01071">
    <property type="entry name" value="ACOABIOTINCC"/>
</dbReference>
<accession>A0A1R1MNN8</accession>
<dbReference type="InterPro" id="IPR000089">
    <property type="entry name" value="Biotin_lipoyl"/>
</dbReference>
<dbReference type="STRING" id="1914305.BLW93_00435"/>
<comment type="caution">
    <text evidence="6">The sequence shown here is derived from an EMBL/GenBank/DDBJ whole genome shotgun (WGS) entry which is preliminary data.</text>
</comment>
<dbReference type="PANTHER" id="PTHR45266:SF3">
    <property type="entry name" value="OXALOACETATE DECARBOXYLASE ALPHA CHAIN"/>
    <property type="match status" value="1"/>
</dbReference>
<dbReference type="PANTHER" id="PTHR45266">
    <property type="entry name" value="OXALOACETATE DECARBOXYLASE ALPHA CHAIN"/>
    <property type="match status" value="1"/>
</dbReference>
<evidence type="ECO:0000256" key="2">
    <source>
        <dbReference type="ARBA" id="ARBA00017562"/>
    </source>
</evidence>
<sequence length="152" mass="16984">MIEKIENLLKSLENSSIEEVEIELEGLKVKARYCRQKASQPLTVERVIETTTAPEATSEITKPSAEPTEIPENIHIVRSPIVGTFYRAPSPGAEPFVKEGDFVEKGQTLCIIEALKVMNEIESDVSGRVVKILVENGQPVEFDQPLFYIEKV</sequence>
<dbReference type="GO" id="GO:0003989">
    <property type="term" value="F:acetyl-CoA carboxylase activity"/>
    <property type="evidence" value="ECO:0007669"/>
    <property type="project" value="InterPro"/>
</dbReference>
<keyword evidence="7" id="KW-1185">Reference proteome</keyword>
<keyword evidence="4" id="KW-0443">Lipid metabolism</keyword>
<evidence type="ECO:0000313" key="6">
    <source>
        <dbReference type="EMBL" id="OMH41387.1"/>
    </source>
</evidence>
<dbReference type="InterPro" id="IPR011053">
    <property type="entry name" value="Single_hybrid_motif"/>
</dbReference>
<feature type="domain" description="Lipoyl-binding" evidence="5">
    <location>
        <begin position="74"/>
        <end position="150"/>
    </location>
</feature>
<dbReference type="PROSITE" id="PS50968">
    <property type="entry name" value="BIOTINYL_LIPOYL"/>
    <property type="match status" value="1"/>
</dbReference>